<sequence length="89" mass="9400">MRRPRRGTDSETASKPLLTTRRRYHIALGAARQLLAGGELSATGCGALKNHIFDDDGRVAAAVEIFWLNDDGDALLATLRALGLGAAPG</sequence>
<proteinExistence type="predicted"/>
<gene>
    <name evidence="1" type="ORF">PECAL_1P11310</name>
</gene>
<accession>A0A8J2S4R3</accession>
<dbReference type="Proteomes" id="UP000789595">
    <property type="component" value="Unassembled WGS sequence"/>
</dbReference>
<reference evidence="1" key="1">
    <citation type="submission" date="2021-11" db="EMBL/GenBank/DDBJ databases">
        <authorList>
            <consortium name="Genoscope - CEA"/>
            <person name="William W."/>
        </authorList>
    </citation>
    <scope>NUCLEOTIDE SEQUENCE</scope>
</reference>
<evidence type="ECO:0000313" key="2">
    <source>
        <dbReference type="Proteomes" id="UP000789595"/>
    </source>
</evidence>
<name>A0A8J2S4R3_9STRA</name>
<comment type="caution">
    <text evidence="1">The sequence shown here is derived from an EMBL/GenBank/DDBJ whole genome shotgun (WGS) entry which is preliminary data.</text>
</comment>
<protein>
    <submittedName>
        <fullName evidence="1">Uncharacterized protein</fullName>
    </submittedName>
</protein>
<organism evidence="1 2">
    <name type="scientific">Pelagomonas calceolata</name>
    <dbReference type="NCBI Taxonomy" id="35677"/>
    <lineage>
        <taxon>Eukaryota</taxon>
        <taxon>Sar</taxon>
        <taxon>Stramenopiles</taxon>
        <taxon>Ochrophyta</taxon>
        <taxon>Pelagophyceae</taxon>
        <taxon>Pelagomonadales</taxon>
        <taxon>Pelagomonadaceae</taxon>
        <taxon>Pelagomonas</taxon>
    </lineage>
</organism>
<dbReference type="AlphaFoldDB" id="A0A8J2S4R3"/>
<evidence type="ECO:0000313" key="1">
    <source>
        <dbReference type="EMBL" id="CAH0364752.1"/>
    </source>
</evidence>
<keyword evidence="2" id="KW-1185">Reference proteome</keyword>
<dbReference type="EMBL" id="CAKKNE010000001">
    <property type="protein sequence ID" value="CAH0364752.1"/>
    <property type="molecule type" value="Genomic_DNA"/>
</dbReference>